<dbReference type="InterPro" id="IPR036259">
    <property type="entry name" value="MFS_trans_sf"/>
</dbReference>
<evidence type="ECO:0000313" key="10">
    <source>
        <dbReference type="EMBL" id="MBC8520125.1"/>
    </source>
</evidence>
<feature type="transmembrane region" description="Helical" evidence="8">
    <location>
        <begin position="17"/>
        <end position="34"/>
    </location>
</feature>
<evidence type="ECO:0000256" key="7">
    <source>
        <dbReference type="ARBA" id="ARBA00023136"/>
    </source>
</evidence>
<feature type="transmembrane region" description="Helical" evidence="8">
    <location>
        <begin position="205"/>
        <end position="227"/>
    </location>
</feature>
<keyword evidence="7 8" id="KW-0472">Membrane</keyword>
<feature type="transmembrane region" description="Helical" evidence="8">
    <location>
        <begin position="362"/>
        <end position="381"/>
    </location>
</feature>
<keyword evidence="6 8" id="KW-1133">Transmembrane helix</keyword>
<sequence length="382" mass="42347">MTTALTYRSLYKRLSSFYLFYFATLGVLIPYWGPYLESLGFSIREIGELTAILAATKIVAPNIWGWWADRRGEHLSIVRFASLASIVAFAGVFIGSGYWWLALVIALFSFFWNASLPQFEAVTLNHLGEKVERYSSIRLWGSVGFIVTVAILGPMLEWYSVSLVPVALMILMVGIWVSSLSVPTVPDPEHGHGHLSLKNVLRRPVVAALLAVAFLNQAAHGTYYTFYTLYMESFGYDKGLIGLLWAVGVGVEVAVFMVMSRWMVRFGERNLLLISLFLGAIRWLVIAFFPESLGLMFVAQSIHAASFGIIHAVSIHMVHDLFRGKLQGRGQALYSSISFGAGGVVGSLLGGVVWTTMGSSSIFLFSTILTALAFVVTWRWIR</sequence>
<gene>
    <name evidence="10" type="ORF">H8D24_06945</name>
</gene>
<keyword evidence="5 8" id="KW-0812">Transmembrane</keyword>
<feature type="transmembrane region" description="Helical" evidence="8">
    <location>
        <begin position="239"/>
        <end position="259"/>
    </location>
</feature>
<evidence type="ECO:0000256" key="4">
    <source>
        <dbReference type="ARBA" id="ARBA00022519"/>
    </source>
</evidence>
<evidence type="ECO:0000256" key="6">
    <source>
        <dbReference type="ARBA" id="ARBA00022989"/>
    </source>
</evidence>
<dbReference type="InterPro" id="IPR020846">
    <property type="entry name" value="MFS_dom"/>
</dbReference>
<comment type="subcellular location">
    <subcellularLocation>
        <location evidence="1">Cell inner membrane</location>
        <topology evidence="1">Multi-pass membrane protein</topology>
    </subcellularLocation>
</comment>
<accession>A0A8J6TW47</accession>
<dbReference type="NCBIfam" id="NF037955">
    <property type="entry name" value="mfs"/>
    <property type="match status" value="1"/>
</dbReference>
<evidence type="ECO:0000256" key="1">
    <source>
        <dbReference type="ARBA" id="ARBA00004429"/>
    </source>
</evidence>
<dbReference type="PROSITE" id="PS50850">
    <property type="entry name" value="MFS"/>
    <property type="match status" value="1"/>
</dbReference>
<feature type="transmembrane region" description="Helical" evidence="8">
    <location>
        <begin position="137"/>
        <end position="156"/>
    </location>
</feature>
<organism evidence="10 11">
    <name type="scientific">Candidatus Thiopontia autotrophica</name>
    <dbReference type="NCBI Taxonomy" id="2841688"/>
    <lineage>
        <taxon>Bacteria</taxon>
        <taxon>Pseudomonadati</taxon>
        <taxon>Pseudomonadota</taxon>
        <taxon>Gammaproteobacteria</taxon>
        <taxon>Candidatus Thiopontia</taxon>
    </lineage>
</organism>
<evidence type="ECO:0000256" key="5">
    <source>
        <dbReference type="ARBA" id="ARBA00022692"/>
    </source>
</evidence>
<dbReference type="EMBL" id="JACNFK010000034">
    <property type="protein sequence ID" value="MBC8520125.1"/>
    <property type="molecule type" value="Genomic_DNA"/>
</dbReference>
<dbReference type="AlphaFoldDB" id="A0A8J6TW47"/>
<protein>
    <submittedName>
        <fullName evidence="10">MFS transporter</fullName>
    </submittedName>
</protein>
<dbReference type="PANTHER" id="PTHR23522">
    <property type="entry name" value="BLL5896 PROTEIN"/>
    <property type="match status" value="1"/>
</dbReference>
<comment type="caution">
    <text evidence="10">The sequence shown here is derived from an EMBL/GenBank/DDBJ whole genome shotgun (WGS) entry which is preliminary data.</text>
</comment>
<keyword evidence="4" id="KW-0997">Cell inner membrane</keyword>
<keyword evidence="2" id="KW-0813">Transport</keyword>
<name>A0A8J6TW47_9GAMM</name>
<evidence type="ECO:0000256" key="8">
    <source>
        <dbReference type="SAM" id="Phobius"/>
    </source>
</evidence>
<feature type="transmembrane region" description="Helical" evidence="8">
    <location>
        <begin position="76"/>
        <end position="93"/>
    </location>
</feature>
<dbReference type="InterPro" id="IPR024989">
    <property type="entry name" value="MFS_assoc_dom"/>
</dbReference>
<dbReference type="SUPFAM" id="SSF103473">
    <property type="entry name" value="MFS general substrate transporter"/>
    <property type="match status" value="1"/>
</dbReference>
<evidence type="ECO:0000259" key="9">
    <source>
        <dbReference type="PROSITE" id="PS50850"/>
    </source>
</evidence>
<feature type="transmembrane region" description="Helical" evidence="8">
    <location>
        <begin position="162"/>
        <end position="185"/>
    </location>
</feature>
<proteinExistence type="predicted"/>
<feature type="transmembrane region" description="Helical" evidence="8">
    <location>
        <begin position="46"/>
        <end position="64"/>
    </location>
</feature>
<evidence type="ECO:0000313" key="11">
    <source>
        <dbReference type="Proteomes" id="UP000654401"/>
    </source>
</evidence>
<dbReference type="InterPro" id="IPR026032">
    <property type="entry name" value="HcaT-like"/>
</dbReference>
<dbReference type="GO" id="GO:0015528">
    <property type="term" value="F:lactose:proton symporter activity"/>
    <property type="evidence" value="ECO:0007669"/>
    <property type="project" value="TreeGrafter"/>
</dbReference>
<feature type="transmembrane region" description="Helical" evidence="8">
    <location>
        <begin position="99"/>
        <end position="116"/>
    </location>
</feature>
<keyword evidence="3" id="KW-1003">Cell membrane</keyword>
<dbReference type="GO" id="GO:0030395">
    <property type="term" value="F:lactose binding"/>
    <property type="evidence" value="ECO:0007669"/>
    <property type="project" value="TreeGrafter"/>
</dbReference>
<evidence type="ECO:0000256" key="2">
    <source>
        <dbReference type="ARBA" id="ARBA00022448"/>
    </source>
</evidence>
<dbReference type="Proteomes" id="UP000654401">
    <property type="component" value="Unassembled WGS sequence"/>
</dbReference>
<dbReference type="PIRSF" id="PIRSF004925">
    <property type="entry name" value="HcaT"/>
    <property type="match status" value="1"/>
</dbReference>
<feature type="transmembrane region" description="Helical" evidence="8">
    <location>
        <begin position="271"/>
        <end position="289"/>
    </location>
</feature>
<feature type="transmembrane region" description="Helical" evidence="8">
    <location>
        <begin position="295"/>
        <end position="313"/>
    </location>
</feature>
<feature type="transmembrane region" description="Helical" evidence="8">
    <location>
        <begin position="333"/>
        <end position="356"/>
    </location>
</feature>
<evidence type="ECO:0000256" key="3">
    <source>
        <dbReference type="ARBA" id="ARBA00022475"/>
    </source>
</evidence>
<dbReference type="Gene3D" id="1.20.1250.20">
    <property type="entry name" value="MFS general substrate transporter like domains"/>
    <property type="match status" value="2"/>
</dbReference>
<dbReference type="GO" id="GO:0005886">
    <property type="term" value="C:plasma membrane"/>
    <property type="evidence" value="ECO:0007669"/>
    <property type="project" value="UniProtKB-SubCell"/>
</dbReference>
<feature type="domain" description="Major facilitator superfamily (MFS) profile" evidence="9">
    <location>
        <begin position="205"/>
        <end position="382"/>
    </location>
</feature>
<dbReference type="PANTHER" id="PTHR23522:SF10">
    <property type="entry name" value="3-PHENYLPROPIONIC ACID TRANSPORTER-RELATED"/>
    <property type="match status" value="1"/>
</dbReference>
<reference evidence="10 11" key="1">
    <citation type="submission" date="2020-08" db="EMBL/GenBank/DDBJ databases">
        <title>Bridging the membrane lipid divide: bacteria of the FCB group superphylum have the potential to synthesize archaeal ether lipids.</title>
        <authorList>
            <person name="Villanueva L."/>
            <person name="Von Meijenfeldt F.A.B."/>
            <person name="Westbye A.B."/>
            <person name="Yadav S."/>
            <person name="Hopmans E.C."/>
            <person name="Dutilh B.E."/>
            <person name="Sinninghe Damste J.S."/>
        </authorList>
    </citation>
    <scope>NUCLEOTIDE SEQUENCE [LARGE SCALE GENOMIC DNA]</scope>
    <source>
        <strain evidence="10">NIOZ-UU100</strain>
    </source>
</reference>
<dbReference type="Pfam" id="PF12832">
    <property type="entry name" value="MFS_1_like"/>
    <property type="match status" value="1"/>
</dbReference>